<evidence type="ECO:0000313" key="2">
    <source>
        <dbReference type="Proteomes" id="UP001155027"/>
    </source>
</evidence>
<accession>A0A9X2TDA8</accession>
<gene>
    <name evidence="1" type="ORF">GGP71_003192</name>
</gene>
<sequence>MEERHIDNIRKIRAQIMSEGGEEISRSAAVRSIFDALGEVNLDYSQVRSKEDLRQLIVEKLS</sequence>
<proteinExistence type="predicted"/>
<name>A0A9X2TDA8_9BACT</name>
<reference evidence="1" key="1">
    <citation type="submission" date="2022-08" db="EMBL/GenBank/DDBJ databases">
        <title>Genomic Encyclopedia of Type Strains, Phase V (KMG-V): Genome sequencing to study the core and pangenomes of soil and plant-associated prokaryotes.</title>
        <authorList>
            <person name="Whitman W."/>
        </authorList>
    </citation>
    <scope>NUCLEOTIDE SEQUENCE</scope>
    <source>
        <strain evidence="1">0</strain>
    </source>
</reference>
<organism evidence="1 2">
    <name type="scientific">Salinibacter ruber</name>
    <dbReference type="NCBI Taxonomy" id="146919"/>
    <lineage>
        <taxon>Bacteria</taxon>
        <taxon>Pseudomonadati</taxon>
        <taxon>Rhodothermota</taxon>
        <taxon>Rhodothermia</taxon>
        <taxon>Rhodothermales</taxon>
        <taxon>Salinibacteraceae</taxon>
        <taxon>Salinibacter</taxon>
    </lineage>
</organism>
<dbReference type="EMBL" id="JANUAU010000015">
    <property type="protein sequence ID" value="MCS3679243.1"/>
    <property type="molecule type" value="Genomic_DNA"/>
</dbReference>
<comment type="caution">
    <text evidence="1">The sequence shown here is derived from an EMBL/GenBank/DDBJ whole genome shotgun (WGS) entry which is preliminary data.</text>
</comment>
<dbReference type="Proteomes" id="UP001155027">
    <property type="component" value="Unassembled WGS sequence"/>
</dbReference>
<protein>
    <submittedName>
        <fullName evidence="1">Uncharacterized protein</fullName>
    </submittedName>
</protein>
<evidence type="ECO:0000313" key="1">
    <source>
        <dbReference type="EMBL" id="MCS3679243.1"/>
    </source>
</evidence>
<dbReference type="AlphaFoldDB" id="A0A9X2TDA8"/>